<keyword evidence="8" id="KW-1185">Reference proteome</keyword>
<comment type="subunit">
    <text evidence="1">Self-associates forming complexes of several hundred monomers.</text>
</comment>
<dbReference type="Proteomes" id="UP001314205">
    <property type="component" value="Unassembled WGS sequence"/>
</dbReference>
<keyword evidence="3" id="KW-0805">Transcription regulation</keyword>
<name>A0AAV1KD51_9NEOP</name>
<comment type="function">
    <text evidence="5">Involved in transvection phenomena (= synapsis-dependent gene expression), where the synaptic pairing of chromosomes carrying genes with which zeste interacts influences the expression of these genes. Zeste binds to DNA and stimulates transcription from a nearby promoter.</text>
</comment>
<dbReference type="PANTHER" id="PTHR23098:SF16">
    <property type="entry name" value="REGULATORY PROTEIN ZESTE"/>
    <property type="match status" value="1"/>
</dbReference>
<evidence type="ECO:0000256" key="3">
    <source>
        <dbReference type="ARBA" id="ARBA00023015"/>
    </source>
</evidence>
<dbReference type="GO" id="GO:0005634">
    <property type="term" value="C:nucleus"/>
    <property type="evidence" value="ECO:0007669"/>
    <property type="project" value="TreeGrafter"/>
</dbReference>
<evidence type="ECO:0000313" key="8">
    <source>
        <dbReference type="Proteomes" id="UP001314205"/>
    </source>
</evidence>
<evidence type="ECO:0000256" key="2">
    <source>
        <dbReference type="ARBA" id="ARBA00016807"/>
    </source>
</evidence>
<dbReference type="InterPro" id="IPR028002">
    <property type="entry name" value="Myb_DNA-bind_5"/>
</dbReference>
<dbReference type="PANTHER" id="PTHR23098">
    <property type="entry name" value="AGAP001331-PA-RELATED"/>
    <property type="match status" value="1"/>
</dbReference>
<reference evidence="7 8" key="1">
    <citation type="submission" date="2023-11" db="EMBL/GenBank/DDBJ databases">
        <authorList>
            <person name="Hedman E."/>
            <person name="Englund M."/>
            <person name="Stromberg M."/>
            <person name="Nyberg Akerstrom W."/>
            <person name="Nylinder S."/>
            <person name="Jareborg N."/>
            <person name="Kallberg Y."/>
            <person name="Kronander E."/>
        </authorList>
    </citation>
    <scope>NUCLEOTIDE SEQUENCE [LARGE SCALE GENOMIC DNA]</scope>
</reference>
<protein>
    <recommendedName>
        <fullName evidence="2">Regulatory protein zeste</fullName>
    </recommendedName>
</protein>
<evidence type="ECO:0000259" key="6">
    <source>
        <dbReference type="Pfam" id="PF13873"/>
    </source>
</evidence>
<sequence>MANRVSNDQLEDLLEFLGQHPTLAKGVGLGARSKETVDKLWNVLATKLNAHGSGSSKSGERWKKYWTDLKHKSKCRLAKRRQDYLATGGGPSSQDDLSETDKKILSIIGKQAVFGDSEHRVPIFTTEPDTDTEIVIFPDTVKSPSTSGQTCTIYTSEIAVSDSTPVNITNTQTQHMAELPQTENVSEPPQTDQSKVDPEWVMKLEEKRVESEKKLADAAMVMAEASRMQAEVARTQAHITSTLIELVQRQSEDIRALLEARRLPEL</sequence>
<dbReference type="Pfam" id="PF13873">
    <property type="entry name" value="Myb_DNA-bind_5"/>
    <property type="match status" value="1"/>
</dbReference>
<evidence type="ECO:0000313" key="7">
    <source>
        <dbReference type="EMBL" id="CAK1580469.1"/>
    </source>
</evidence>
<evidence type="ECO:0000256" key="4">
    <source>
        <dbReference type="ARBA" id="ARBA00023163"/>
    </source>
</evidence>
<feature type="domain" description="Myb/SANT-like DNA-binding" evidence="6">
    <location>
        <begin position="3"/>
        <end position="78"/>
    </location>
</feature>
<dbReference type="AlphaFoldDB" id="A0AAV1KD51"/>
<comment type="caution">
    <text evidence="7">The sequence shown here is derived from an EMBL/GenBank/DDBJ whole genome shotgun (WGS) entry which is preliminary data.</text>
</comment>
<keyword evidence="4" id="KW-0804">Transcription</keyword>
<dbReference type="EMBL" id="CAVLGL010000013">
    <property type="protein sequence ID" value="CAK1580469.1"/>
    <property type="molecule type" value="Genomic_DNA"/>
</dbReference>
<organism evidence="7 8">
    <name type="scientific">Parnassius mnemosyne</name>
    <name type="common">clouded apollo</name>
    <dbReference type="NCBI Taxonomy" id="213953"/>
    <lineage>
        <taxon>Eukaryota</taxon>
        <taxon>Metazoa</taxon>
        <taxon>Ecdysozoa</taxon>
        <taxon>Arthropoda</taxon>
        <taxon>Hexapoda</taxon>
        <taxon>Insecta</taxon>
        <taxon>Pterygota</taxon>
        <taxon>Neoptera</taxon>
        <taxon>Endopterygota</taxon>
        <taxon>Lepidoptera</taxon>
        <taxon>Glossata</taxon>
        <taxon>Ditrysia</taxon>
        <taxon>Papilionoidea</taxon>
        <taxon>Papilionidae</taxon>
        <taxon>Parnassiinae</taxon>
        <taxon>Parnassini</taxon>
        <taxon>Parnassius</taxon>
        <taxon>Driopa</taxon>
    </lineage>
</organism>
<evidence type="ECO:0000256" key="1">
    <source>
        <dbReference type="ARBA" id="ARBA00011764"/>
    </source>
</evidence>
<gene>
    <name evidence="7" type="ORF">PARMNEM_LOCUS2262</name>
</gene>
<accession>A0AAV1KD51</accession>
<evidence type="ECO:0000256" key="5">
    <source>
        <dbReference type="ARBA" id="ARBA00025466"/>
    </source>
</evidence>
<proteinExistence type="predicted"/>